<dbReference type="SUPFAM" id="SSF81301">
    <property type="entry name" value="Nucleotidyltransferase"/>
    <property type="match status" value="1"/>
</dbReference>
<evidence type="ECO:0000259" key="1">
    <source>
        <dbReference type="Pfam" id="PF18765"/>
    </source>
</evidence>
<dbReference type="PANTHER" id="PTHR43852">
    <property type="entry name" value="NUCLEOTIDYLTRANSFERASE"/>
    <property type="match status" value="1"/>
</dbReference>
<dbReference type="Pfam" id="PF18765">
    <property type="entry name" value="Polbeta"/>
    <property type="match status" value="1"/>
</dbReference>
<organism evidence="2 3">
    <name type="scientific">Fimbriimonas ginsengisoli</name>
    <dbReference type="NCBI Taxonomy" id="1005039"/>
    <lineage>
        <taxon>Bacteria</taxon>
        <taxon>Bacillati</taxon>
        <taxon>Armatimonadota</taxon>
        <taxon>Fimbriimonadia</taxon>
        <taxon>Fimbriimonadales</taxon>
        <taxon>Fimbriimonadaceae</taxon>
        <taxon>Fimbriimonas</taxon>
    </lineage>
</organism>
<dbReference type="InterPro" id="IPR052930">
    <property type="entry name" value="TA_antitoxin_MntA"/>
</dbReference>
<gene>
    <name evidence="2" type="ORF">HYR64_10815</name>
</gene>
<comment type="caution">
    <text evidence="2">The sequence shown here is derived from an EMBL/GenBank/DDBJ whole genome shotgun (WGS) entry which is preliminary data.</text>
</comment>
<dbReference type="AlphaFoldDB" id="A0A931LU96"/>
<dbReference type="Proteomes" id="UP000727962">
    <property type="component" value="Unassembled WGS sequence"/>
</dbReference>
<dbReference type="InterPro" id="IPR043519">
    <property type="entry name" value="NT_sf"/>
</dbReference>
<dbReference type="CDD" id="cd05403">
    <property type="entry name" value="NT_KNTase_like"/>
    <property type="match status" value="1"/>
</dbReference>
<sequence>MQKPPIDLKPEHWLIVAQILAEQVHDKEVWAFGSRAMGTAKEYSDLDLAVIGDEPLGLSLSASLAESFSESLLPFKVDVVDWATTSPTFRELIRRDRVVIQGPSTHEVAADGRDDGVAQ</sequence>
<dbReference type="InterPro" id="IPR041633">
    <property type="entry name" value="Polbeta"/>
</dbReference>
<dbReference type="EMBL" id="JACOSL010000066">
    <property type="protein sequence ID" value="MBI1757583.1"/>
    <property type="molecule type" value="Genomic_DNA"/>
</dbReference>
<accession>A0A931LU96</accession>
<protein>
    <submittedName>
        <fullName evidence="2">Nucleotidyltransferase domain-containing protein</fullName>
    </submittedName>
</protein>
<proteinExistence type="predicted"/>
<evidence type="ECO:0000313" key="3">
    <source>
        <dbReference type="Proteomes" id="UP000727962"/>
    </source>
</evidence>
<feature type="domain" description="Polymerase beta nucleotidyltransferase" evidence="1">
    <location>
        <begin position="18"/>
        <end position="100"/>
    </location>
</feature>
<reference evidence="2" key="1">
    <citation type="submission" date="2020-07" db="EMBL/GenBank/DDBJ databases">
        <title>Huge and variable diversity of episymbiotic CPR bacteria and DPANN archaea in groundwater ecosystems.</title>
        <authorList>
            <person name="He C.Y."/>
            <person name="Keren R."/>
            <person name="Whittaker M."/>
            <person name="Farag I.F."/>
            <person name="Doudna J."/>
            <person name="Cate J.H.D."/>
            <person name="Banfield J.F."/>
        </authorList>
    </citation>
    <scope>NUCLEOTIDE SEQUENCE</scope>
    <source>
        <strain evidence="2">NC_groundwater_17_Pr7_B-0.1um_64_12</strain>
    </source>
</reference>
<evidence type="ECO:0000313" key="2">
    <source>
        <dbReference type="EMBL" id="MBI1757583.1"/>
    </source>
</evidence>
<name>A0A931LU96_FIMGI</name>
<dbReference type="PANTHER" id="PTHR43852:SF2">
    <property type="entry name" value="PROTEIN ADENYLYLTRANSFERASE MNTA"/>
    <property type="match status" value="1"/>
</dbReference>
<dbReference type="Gene3D" id="3.30.460.10">
    <property type="entry name" value="Beta Polymerase, domain 2"/>
    <property type="match status" value="1"/>
</dbReference>